<keyword evidence="6" id="KW-0732">Signal</keyword>
<comment type="caution">
    <text evidence="8">The sequence shown here is derived from an EMBL/GenBank/DDBJ whole genome shotgun (WGS) entry which is preliminary data.</text>
</comment>
<comment type="subcellular location">
    <subcellularLocation>
        <location evidence="1">Cell envelope</location>
    </subcellularLocation>
</comment>
<evidence type="ECO:0000256" key="6">
    <source>
        <dbReference type="SAM" id="SignalP"/>
    </source>
</evidence>
<keyword evidence="9" id="KW-1185">Reference proteome</keyword>
<accession>A0A7W4YNZ7</accession>
<dbReference type="Gene3D" id="3.40.30.10">
    <property type="entry name" value="Glutaredoxin"/>
    <property type="match status" value="1"/>
</dbReference>
<evidence type="ECO:0000313" key="8">
    <source>
        <dbReference type="EMBL" id="MBB2976687.1"/>
    </source>
</evidence>
<dbReference type="GO" id="GO:0016853">
    <property type="term" value="F:isomerase activity"/>
    <property type="evidence" value="ECO:0007669"/>
    <property type="project" value="UniProtKB-KW"/>
</dbReference>
<keyword evidence="5" id="KW-0676">Redox-active center</keyword>
<keyword evidence="3" id="KW-0735">Signal-anchor</keyword>
<dbReference type="PANTHER" id="PTHR42852">
    <property type="entry name" value="THIOL:DISULFIDE INTERCHANGE PROTEIN DSBE"/>
    <property type="match status" value="1"/>
</dbReference>
<dbReference type="InterPro" id="IPR013740">
    <property type="entry name" value="Redoxin"/>
</dbReference>
<evidence type="ECO:0000256" key="5">
    <source>
        <dbReference type="ARBA" id="ARBA00023284"/>
    </source>
</evidence>
<feature type="domain" description="Thioredoxin" evidence="7">
    <location>
        <begin position="48"/>
        <end position="197"/>
    </location>
</feature>
<evidence type="ECO:0000313" key="9">
    <source>
        <dbReference type="Proteomes" id="UP000529310"/>
    </source>
</evidence>
<feature type="chain" id="PRO_5030641238" evidence="6">
    <location>
        <begin position="28"/>
        <end position="197"/>
    </location>
</feature>
<dbReference type="PANTHER" id="PTHR42852:SF6">
    <property type="entry name" value="THIOL:DISULFIDE INTERCHANGE PROTEIN DSBE"/>
    <property type="match status" value="1"/>
</dbReference>
<dbReference type="InterPro" id="IPR013766">
    <property type="entry name" value="Thioredoxin_domain"/>
</dbReference>
<reference evidence="8 9" key="1">
    <citation type="submission" date="2020-08" db="EMBL/GenBank/DDBJ databases">
        <title>Sequencing the genomes of 1000 actinobacteria strains.</title>
        <authorList>
            <person name="Klenk H.-P."/>
        </authorList>
    </citation>
    <scope>NUCLEOTIDE SEQUENCE [LARGE SCALE GENOMIC DNA]</scope>
    <source>
        <strain evidence="8 9">DSM 27099</strain>
    </source>
</reference>
<keyword evidence="3" id="KW-0812">Transmembrane</keyword>
<evidence type="ECO:0000256" key="1">
    <source>
        <dbReference type="ARBA" id="ARBA00004196"/>
    </source>
</evidence>
<dbReference type="PROSITE" id="PS51352">
    <property type="entry name" value="THIOREDOXIN_2"/>
    <property type="match status" value="1"/>
</dbReference>
<evidence type="ECO:0000256" key="3">
    <source>
        <dbReference type="ARBA" id="ARBA00022968"/>
    </source>
</evidence>
<dbReference type="GO" id="GO:0030313">
    <property type="term" value="C:cell envelope"/>
    <property type="evidence" value="ECO:0007669"/>
    <property type="project" value="UniProtKB-SubCell"/>
</dbReference>
<feature type="signal peptide" evidence="6">
    <location>
        <begin position="1"/>
        <end position="27"/>
    </location>
</feature>
<dbReference type="Proteomes" id="UP000529310">
    <property type="component" value="Unassembled WGS sequence"/>
</dbReference>
<dbReference type="PROSITE" id="PS51257">
    <property type="entry name" value="PROKAR_LIPOPROTEIN"/>
    <property type="match status" value="1"/>
</dbReference>
<dbReference type="InterPro" id="IPR036249">
    <property type="entry name" value="Thioredoxin-like_sf"/>
</dbReference>
<dbReference type="InterPro" id="IPR050553">
    <property type="entry name" value="Thioredoxin_ResA/DsbE_sf"/>
</dbReference>
<evidence type="ECO:0000256" key="2">
    <source>
        <dbReference type="ARBA" id="ARBA00022748"/>
    </source>
</evidence>
<evidence type="ECO:0000259" key="7">
    <source>
        <dbReference type="PROSITE" id="PS51352"/>
    </source>
</evidence>
<evidence type="ECO:0000256" key="4">
    <source>
        <dbReference type="ARBA" id="ARBA00023157"/>
    </source>
</evidence>
<keyword evidence="8" id="KW-0413">Isomerase</keyword>
<dbReference type="GO" id="GO:0017004">
    <property type="term" value="P:cytochrome complex assembly"/>
    <property type="evidence" value="ECO:0007669"/>
    <property type="project" value="UniProtKB-KW"/>
</dbReference>
<name>A0A7W4YNZ7_9MICO</name>
<keyword evidence="2" id="KW-0201">Cytochrome c-type biogenesis</keyword>
<gene>
    <name evidence="8" type="ORF">FHX49_002266</name>
</gene>
<dbReference type="AlphaFoldDB" id="A0A7W4YNZ7"/>
<dbReference type="GO" id="GO:0016491">
    <property type="term" value="F:oxidoreductase activity"/>
    <property type="evidence" value="ECO:0007669"/>
    <property type="project" value="InterPro"/>
</dbReference>
<dbReference type="Pfam" id="PF08534">
    <property type="entry name" value="Redoxin"/>
    <property type="match status" value="1"/>
</dbReference>
<protein>
    <submittedName>
        <fullName evidence="8">Thiol-disulfide isomerase/thioredoxin</fullName>
    </submittedName>
</protein>
<organism evidence="8 9">
    <name type="scientific">Microbacterium endophyticum</name>
    <dbReference type="NCBI Taxonomy" id="1526412"/>
    <lineage>
        <taxon>Bacteria</taxon>
        <taxon>Bacillati</taxon>
        <taxon>Actinomycetota</taxon>
        <taxon>Actinomycetes</taxon>
        <taxon>Micrococcales</taxon>
        <taxon>Microbacteriaceae</taxon>
        <taxon>Microbacterium</taxon>
    </lineage>
</organism>
<keyword evidence="4" id="KW-1015">Disulfide bond</keyword>
<proteinExistence type="predicted"/>
<dbReference type="SUPFAM" id="SSF52833">
    <property type="entry name" value="Thioredoxin-like"/>
    <property type="match status" value="1"/>
</dbReference>
<dbReference type="RefSeq" id="WP_165141412.1">
    <property type="nucleotide sequence ID" value="NZ_CP049255.1"/>
</dbReference>
<sequence length="197" mass="20560">MRRIVSAASIALAAVLVLAGCTSDPLAEQYNAGDNKGYIAGDLSVVEIPADERGEPVEFDGVLDTGENVSSDDYDGDVLVVNFWYAACGPCIVEAPRLEKAYQEFAGQDVAFLGVNTYDQAPTSLAFAEDNGISYPSVIAVNDGSVKLAFANATPLNATPTTVVLDKQGRVAARIVGELPDASVLTALVRDAVAETS</sequence>
<dbReference type="CDD" id="cd02966">
    <property type="entry name" value="TlpA_like_family"/>
    <property type="match status" value="1"/>
</dbReference>
<dbReference type="EMBL" id="JACHWQ010000007">
    <property type="protein sequence ID" value="MBB2976687.1"/>
    <property type="molecule type" value="Genomic_DNA"/>
</dbReference>